<keyword evidence="3 6" id="KW-0645">Protease</keyword>
<dbReference type="Pfam" id="PF10502">
    <property type="entry name" value="Peptidase_S26"/>
    <property type="match status" value="1"/>
</dbReference>
<dbReference type="GO" id="GO:0004252">
    <property type="term" value="F:serine-type endopeptidase activity"/>
    <property type="evidence" value="ECO:0007669"/>
    <property type="project" value="InterPro"/>
</dbReference>
<comment type="catalytic activity">
    <reaction evidence="6">
        <text>Cleavage of hydrophobic, N-terminal signal or leader sequences from secreted and periplasmic proteins.</text>
        <dbReference type="EC" id="3.4.21.89"/>
    </reaction>
</comment>
<dbReference type="EMBL" id="FNWV01000003">
    <property type="protein sequence ID" value="SEH52801.1"/>
    <property type="molecule type" value="Genomic_DNA"/>
</dbReference>
<evidence type="ECO:0000313" key="8">
    <source>
        <dbReference type="EMBL" id="SEH52801.1"/>
    </source>
</evidence>
<protein>
    <recommendedName>
        <fullName evidence="6">Signal peptidase I</fullName>
        <ecNumber evidence="6">3.4.21.89</ecNumber>
    </recommendedName>
</protein>
<feature type="domain" description="Peptidase S26" evidence="7">
    <location>
        <begin position="27"/>
        <end position="176"/>
    </location>
</feature>
<dbReference type="InterPro" id="IPR000223">
    <property type="entry name" value="Pept_S26A_signal_pept_1"/>
</dbReference>
<feature type="transmembrane region" description="Helical" evidence="6">
    <location>
        <begin position="20"/>
        <end position="46"/>
    </location>
</feature>
<dbReference type="InterPro" id="IPR036286">
    <property type="entry name" value="LexA/Signal_pep-like_sf"/>
</dbReference>
<organism evidence="8 9">
    <name type="scientific">Ruminococcus flavefaciens</name>
    <dbReference type="NCBI Taxonomy" id="1265"/>
    <lineage>
        <taxon>Bacteria</taxon>
        <taxon>Bacillati</taxon>
        <taxon>Bacillota</taxon>
        <taxon>Clostridia</taxon>
        <taxon>Eubacteriales</taxon>
        <taxon>Oscillospiraceae</taxon>
        <taxon>Ruminococcus</taxon>
    </lineage>
</organism>
<evidence type="ECO:0000313" key="9">
    <source>
        <dbReference type="Proteomes" id="UP000183190"/>
    </source>
</evidence>
<dbReference type="GO" id="GO:0005886">
    <property type="term" value="C:plasma membrane"/>
    <property type="evidence" value="ECO:0007669"/>
    <property type="project" value="UniProtKB-SubCell"/>
</dbReference>
<accession>A0A1H6J067</accession>
<dbReference type="PANTHER" id="PTHR43390">
    <property type="entry name" value="SIGNAL PEPTIDASE I"/>
    <property type="match status" value="1"/>
</dbReference>
<dbReference type="GO" id="GO:0009003">
    <property type="term" value="F:signal peptidase activity"/>
    <property type="evidence" value="ECO:0007669"/>
    <property type="project" value="UniProtKB-EC"/>
</dbReference>
<dbReference type="InterPro" id="IPR019533">
    <property type="entry name" value="Peptidase_S26"/>
</dbReference>
<evidence type="ECO:0000256" key="1">
    <source>
        <dbReference type="ARBA" id="ARBA00004401"/>
    </source>
</evidence>
<evidence type="ECO:0000256" key="4">
    <source>
        <dbReference type="ARBA" id="ARBA00022801"/>
    </source>
</evidence>
<keyword evidence="6" id="KW-1133">Transmembrane helix</keyword>
<evidence type="ECO:0000259" key="7">
    <source>
        <dbReference type="Pfam" id="PF10502"/>
    </source>
</evidence>
<dbReference type="GO" id="GO:0006465">
    <property type="term" value="P:signal peptide processing"/>
    <property type="evidence" value="ECO:0007669"/>
    <property type="project" value="InterPro"/>
</dbReference>
<sequence>MDEIKNNEQAKKTKNTKKAFAKALLSTLFSLITAAAVIVLICNFVFPVFRVTGSSMEPTLSKGQTVLCNKSSDIKKGDIIAFYHNKKVLIKRVIGTSGDVINILDDGTVELNGTKPDEPYVSGLSLGECDISFPFTVPESRYFVMGDERSTSVDSRSTAVGCIAEENIIGKVYLRVAPIGSFGRIK</sequence>
<reference evidence="8 9" key="1">
    <citation type="submission" date="2016-10" db="EMBL/GenBank/DDBJ databases">
        <authorList>
            <person name="de Groot N.N."/>
        </authorList>
    </citation>
    <scope>NUCLEOTIDE SEQUENCE [LARGE SCALE GENOMIC DNA]</scope>
    <source>
        <strain evidence="8 9">YAD2003</strain>
    </source>
</reference>
<comment type="subcellular location">
    <subcellularLocation>
        <location evidence="1">Cell membrane</location>
        <topology evidence="1">Single-pass type II membrane protein</topology>
    </subcellularLocation>
    <subcellularLocation>
        <location evidence="6">Membrane</location>
        <topology evidence="6">Single-pass type II membrane protein</topology>
    </subcellularLocation>
</comment>
<dbReference type="NCBIfam" id="TIGR02227">
    <property type="entry name" value="sigpep_I_bact"/>
    <property type="match status" value="1"/>
</dbReference>
<dbReference type="EC" id="3.4.21.89" evidence="6"/>
<keyword evidence="6" id="KW-0472">Membrane</keyword>
<evidence type="ECO:0000256" key="6">
    <source>
        <dbReference type="RuleBase" id="RU362042"/>
    </source>
</evidence>
<dbReference type="CDD" id="cd06530">
    <property type="entry name" value="S26_SPase_I"/>
    <property type="match status" value="1"/>
</dbReference>
<gene>
    <name evidence="8" type="ORF">SAMN02910265_01277</name>
</gene>
<dbReference type="PRINTS" id="PR00727">
    <property type="entry name" value="LEADERPTASE"/>
</dbReference>
<dbReference type="OrthoDB" id="9802919at2"/>
<feature type="active site" evidence="5">
    <location>
        <position position="55"/>
    </location>
</feature>
<dbReference type="RefSeq" id="WP_074715535.1">
    <property type="nucleotide sequence ID" value="NZ_FNWV01000003.1"/>
</dbReference>
<evidence type="ECO:0000256" key="5">
    <source>
        <dbReference type="PIRSR" id="PIRSR600223-1"/>
    </source>
</evidence>
<feature type="active site" evidence="5">
    <location>
        <position position="91"/>
    </location>
</feature>
<dbReference type="InterPro" id="IPR019756">
    <property type="entry name" value="Pept_S26A_signal_pept_1_Ser-AS"/>
</dbReference>
<dbReference type="SUPFAM" id="SSF51306">
    <property type="entry name" value="LexA/Signal peptidase"/>
    <property type="match status" value="1"/>
</dbReference>
<keyword evidence="4 6" id="KW-0378">Hydrolase</keyword>
<dbReference type="AlphaFoldDB" id="A0A1H6J067"/>
<name>A0A1H6J067_RUMFL</name>
<comment type="similarity">
    <text evidence="2 6">Belongs to the peptidase S26 family.</text>
</comment>
<dbReference type="Proteomes" id="UP000183190">
    <property type="component" value="Unassembled WGS sequence"/>
</dbReference>
<evidence type="ECO:0000256" key="2">
    <source>
        <dbReference type="ARBA" id="ARBA00009370"/>
    </source>
</evidence>
<dbReference type="PROSITE" id="PS00501">
    <property type="entry name" value="SPASE_I_1"/>
    <property type="match status" value="1"/>
</dbReference>
<proteinExistence type="inferred from homology"/>
<dbReference type="Gene3D" id="2.10.109.10">
    <property type="entry name" value="Umud Fragment, subunit A"/>
    <property type="match status" value="1"/>
</dbReference>
<evidence type="ECO:0000256" key="3">
    <source>
        <dbReference type="ARBA" id="ARBA00022670"/>
    </source>
</evidence>
<dbReference type="PANTHER" id="PTHR43390:SF1">
    <property type="entry name" value="CHLOROPLAST PROCESSING PEPTIDASE"/>
    <property type="match status" value="1"/>
</dbReference>
<keyword evidence="6" id="KW-0812">Transmembrane</keyword>